<comment type="caution">
    <text evidence="7">The sequence shown here is derived from an EMBL/GenBank/DDBJ whole genome shotgun (WGS) entry which is preliminary data.</text>
</comment>
<evidence type="ECO:0000259" key="4">
    <source>
        <dbReference type="PROSITE" id="PS51175"/>
    </source>
</evidence>
<keyword evidence="8" id="KW-1185">Reference proteome</keyword>
<dbReference type="RefSeq" id="WP_229837622.1">
    <property type="nucleotide sequence ID" value="NZ_BMYZ01000001.1"/>
</dbReference>
<feature type="chain" id="PRO_5046101396" evidence="3">
    <location>
        <begin position="31"/>
        <end position="870"/>
    </location>
</feature>
<evidence type="ECO:0000256" key="3">
    <source>
        <dbReference type="SAM" id="SignalP"/>
    </source>
</evidence>
<dbReference type="Pfam" id="PF22184">
    <property type="entry name" value="CBM_56"/>
    <property type="match status" value="1"/>
</dbReference>
<dbReference type="InterPro" id="IPR050546">
    <property type="entry name" value="Glycosyl_Hydrlase_16"/>
</dbReference>
<dbReference type="Pfam" id="PF00722">
    <property type="entry name" value="Glyco_hydro_16"/>
    <property type="match status" value="1"/>
</dbReference>
<proteinExistence type="inferred from homology"/>
<dbReference type="PROSITE" id="PS51762">
    <property type="entry name" value="GH16_2"/>
    <property type="match status" value="1"/>
</dbReference>
<dbReference type="SUPFAM" id="SSF49785">
    <property type="entry name" value="Galactose-binding domain-like"/>
    <property type="match status" value="2"/>
</dbReference>
<name>A0ABQ3AWT5_9GAMM</name>
<dbReference type="PROSITE" id="PS51175">
    <property type="entry name" value="CBM6"/>
    <property type="match status" value="1"/>
</dbReference>
<keyword evidence="2 3" id="KW-0732">Signal</keyword>
<dbReference type="SUPFAM" id="SSF49899">
    <property type="entry name" value="Concanavalin A-like lectins/glucanases"/>
    <property type="match status" value="1"/>
</dbReference>
<dbReference type="InterPro" id="IPR005084">
    <property type="entry name" value="CBM6"/>
</dbReference>
<feature type="signal peptide" evidence="3">
    <location>
        <begin position="1"/>
        <end position="30"/>
    </location>
</feature>
<dbReference type="Proteomes" id="UP000619761">
    <property type="component" value="Unassembled WGS sequence"/>
</dbReference>
<evidence type="ECO:0000313" key="8">
    <source>
        <dbReference type="Proteomes" id="UP000619761"/>
    </source>
</evidence>
<dbReference type="InterPro" id="IPR006584">
    <property type="entry name" value="Cellulose-bd_IV"/>
</dbReference>
<evidence type="ECO:0000259" key="6">
    <source>
        <dbReference type="PROSITE" id="PS52005"/>
    </source>
</evidence>
<evidence type="ECO:0000259" key="5">
    <source>
        <dbReference type="PROSITE" id="PS51762"/>
    </source>
</evidence>
<protein>
    <submittedName>
        <fullName evidence="7">Uncharacterized protein</fullName>
    </submittedName>
</protein>
<dbReference type="Gene3D" id="2.60.120.260">
    <property type="entry name" value="Galactose-binding domain-like"/>
    <property type="match status" value="1"/>
</dbReference>
<accession>A0ABQ3AWT5</accession>
<dbReference type="EMBL" id="BMYZ01000001">
    <property type="protein sequence ID" value="GGY68684.1"/>
    <property type="molecule type" value="Genomic_DNA"/>
</dbReference>
<dbReference type="PROSITE" id="PS52005">
    <property type="entry name" value="CBM56"/>
    <property type="match status" value="1"/>
</dbReference>
<dbReference type="InterPro" id="IPR013320">
    <property type="entry name" value="ConA-like_dom_sf"/>
</dbReference>
<dbReference type="Pfam" id="PF03422">
    <property type="entry name" value="CBM_6"/>
    <property type="match status" value="1"/>
</dbReference>
<dbReference type="InterPro" id="IPR018247">
    <property type="entry name" value="EF_Hand_1_Ca_BS"/>
</dbReference>
<dbReference type="SMART" id="SM00606">
    <property type="entry name" value="CBD_IV"/>
    <property type="match status" value="1"/>
</dbReference>
<dbReference type="CDD" id="cd08023">
    <property type="entry name" value="GH16_laminarinase_like"/>
    <property type="match status" value="1"/>
</dbReference>
<gene>
    <name evidence="7" type="ORF">GCM10011613_11190</name>
</gene>
<feature type="domain" description="GH16" evidence="5">
    <location>
        <begin position="2"/>
        <end position="310"/>
    </location>
</feature>
<evidence type="ECO:0000256" key="1">
    <source>
        <dbReference type="ARBA" id="ARBA00006865"/>
    </source>
</evidence>
<feature type="domain" description="CBM56" evidence="6">
    <location>
        <begin position="707"/>
        <end position="797"/>
    </location>
</feature>
<dbReference type="PANTHER" id="PTHR10963:SF55">
    <property type="entry name" value="GLYCOSIDE HYDROLASE FAMILY 16 PROTEIN"/>
    <property type="match status" value="1"/>
</dbReference>
<dbReference type="Gene3D" id="2.60.120.200">
    <property type="match status" value="1"/>
</dbReference>
<comment type="similarity">
    <text evidence="1">Belongs to the glycosyl hydrolase 16 family.</text>
</comment>
<dbReference type="InterPro" id="IPR047569">
    <property type="entry name" value="CBM56"/>
</dbReference>
<dbReference type="PANTHER" id="PTHR10963">
    <property type="entry name" value="GLYCOSYL HYDROLASE-RELATED"/>
    <property type="match status" value="1"/>
</dbReference>
<dbReference type="InterPro" id="IPR000757">
    <property type="entry name" value="Beta-glucanase-like"/>
</dbReference>
<reference evidence="8" key="1">
    <citation type="journal article" date="2019" name="Int. J. Syst. Evol. Microbiol.">
        <title>The Global Catalogue of Microorganisms (GCM) 10K type strain sequencing project: providing services to taxonomists for standard genome sequencing and annotation.</title>
        <authorList>
            <consortium name="The Broad Institute Genomics Platform"/>
            <consortium name="The Broad Institute Genome Sequencing Center for Infectious Disease"/>
            <person name="Wu L."/>
            <person name="Ma J."/>
        </authorList>
    </citation>
    <scope>NUCLEOTIDE SEQUENCE [LARGE SCALE GENOMIC DNA]</scope>
    <source>
        <strain evidence="8">KCTC 32239</strain>
    </source>
</reference>
<feature type="domain" description="CBM6" evidence="4">
    <location>
        <begin position="561"/>
        <end position="682"/>
    </location>
</feature>
<dbReference type="CDD" id="cd04080">
    <property type="entry name" value="CBM6_cellulase-like"/>
    <property type="match status" value="1"/>
</dbReference>
<sequence>MSRYKNNFLARARLAVLAGAMALTGASVTADVLNPVVGPLLYEENFNTLDSAVWNSIDSDGCSIGLCGWGNQELEYYRPGNLSIDNVPFEPGTKALAFQARREAFGGKPFTSGKVTTEGKLQVKYGLVEFRMSTPQVGTGLWPAGWMLGTTLATWPAKGELDIMEMGHRLSSMIPLGSDINSYTASNAIFYASAACVPGNESCAASTAWQTKNSYVASTPLTNRFVVYRMYWTDTQIRFTVVDNGVEHDMYAAPIPVGGESSEFQAPFYFLFNLAVGGNFTDAANDAQVTAPLPAKMYLDYVRVYQLNGLGEVKLGNQTQKETGTFGVFTDANVTNKQEIGGSADLWVWNPASLSAGTTPPAEGANVIAWNYTAPQWFGAGIASRQPRDMSNFGNGSLKFKIKIPANVGFKIGIADTYTNEKWVNFPANTTAYGLVRNGDWAQATIPLSEIRGINALQSMSQLFMIASLDPTPGSNFPLAIDDIVWDCGSDAVCQSSGSSSSGSSSSSGGVVSSSSSSVASSTATSSSSSSVVSSVVASSSSSSAATSSSSSSSSAAAFEWFVQAESFVATSGVQVISTQDAGGGQNVNNVGAGNWMAFAGLNVPSSGVYQIEYRVASPAATMFSSDLNGGSIVLGNVSVPATGGSQTWTTITQVVNLNAGSYSFGIYAQQGGWSLNWFRITKVTGSSSSSSVASSVASSSSSSVASSSASSTSSEYGYTPLSSSSLKFYVNNAIWADIHYIVNNEGQQNIRMTHNVDNTNVFTLSNIPAGATVKYFFTVGPLVNGAFDTPWQTLSLGGASSSSSSSAAPLMCDVNNSKTVDIDDIDMILARKNTPVQGASPFDVNKDGVINVLDSRACVLKCTKLSCAR</sequence>
<dbReference type="InterPro" id="IPR008979">
    <property type="entry name" value="Galactose-bd-like_sf"/>
</dbReference>
<evidence type="ECO:0000256" key="2">
    <source>
        <dbReference type="ARBA" id="ARBA00022729"/>
    </source>
</evidence>
<organism evidence="7 8">
    <name type="scientific">Cellvibrio zantedeschiae</name>
    <dbReference type="NCBI Taxonomy" id="1237077"/>
    <lineage>
        <taxon>Bacteria</taxon>
        <taxon>Pseudomonadati</taxon>
        <taxon>Pseudomonadota</taxon>
        <taxon>Gammaproteobacteria</taxon>
        <taxon>Cellvibrionales</taxon>
        <taxon>Cellvibrionaceae</taxon>
        <taxon>Cellvibrio</taxon>
    </lineage>
</organism>
<dbReference type="PROSITE" id="PS00018">
    <property type="entry name" value="EF_HAND_1"/>
    <property type="match status" value="1"/>
</dbReference>
<evidence type="ECO:0000313" key="7">
    <source>
        <dbReference type="EMBL" id="GGY68684.1"/>
    </source>
</evidence>